<proteinExistence type="predicted"/>
<evidence type="ECO:0000313" key="2">
    <source>
        <dbReference type="EMBL" id="TSD96685.1"/>
    </source>
</evidence>
<evidence type="ECO:0000256" key="1">
    <source>
        <dbReference type="SAM" id="Phobius"/>
    </source>
</evidence>
<protein>
    <submittedName>
        <fullName evidence="2">Uncharacterized protein</fullName>
    </submittedName>
</protein>
<evidence type="ECO:0000313" key="3">
    <source>
        <dbReference type="Proteomes" id="UP000318833"/>
    </source>
</evidence>
<dbReference type="Proteomes" id="UP000318833">
    <property type="component" value="Unassembled WGS sequence"/>
</dbReference>
<reference evidence="2 3" key="1">
    <citation type="submission" date="2019-07" db="EMBL/GenBank/DDBJ databases">
        <title>The draft genome sequence of Aquimarina algiphila M91.</title>
        <authorList>
            <person name="Meng X."/>
        </authorList>
    </citation>
    <scope>NUCLEOTIDE SEQUENCE [LARGE SCALE GENOMIC DNA]</scope>
    <source>
        <strain evidence="2 3">M91</strain>
    </source>
</reference>
<gene>
    <name evidence="2" type="ORF">FOF46_31220</name>
</gene>
<name>A0A554UV78_9FLAO</name>
<keyword evidence="3" id="KW-1185">Reference proteome</keyword>
<comment type="caution">
    <text evidence="2">The sequence shown here is derived from an EMBL/GenBank/DDBJ whole genome shotgun (WGS) entry which is preliminary data.</text>
</comment>
<dbReference type="AlphaFoldDB" id="A0A554UV78"/>
<dbReference type="EMBL" id="VLNR01000255">
    <property type="protein sequence ID" value="TSD96685.1"/>
    <property type="molecule type" value="Genomic_DNA"/>
</dbReference>
<feature type="transmembrane region" description="Helical" evidence="1">
    <location>
        <begin position="46"/>
        <end position="67"/>
    </location>
</feature>
<keyword evidence="1" id="KW-0472">Membrane</keyword>
<keyword evidence="1" id="KW-1133">Transmembrane helix</keyword>
<organism evidence="2 3">
    <name type="scientific">Aquimarina algiphila</name>
    <dbReference type="NCBI Taxonomy" id="2047982"/>
    <lineage>
        <taxon>Bacteria</taxon>
        <taxon>Pseudomonadati</taxon>
        <taxon>Bacteroidota</taxon>
        <taxon>Flavobacteriia</taxon>
        <taxon>Flavobacteriales</taxon>
        <taxon>Flavobacteriaceae</taxon>
        <taxon>Aquimarina</taxon>
    </lineage>
</organism>
<dbReference type="RefSeq" id="WP_143919302.1">
    <property type="nucleotide sequence ID" value="NZ_CANMIK010000002.1"/>
</dbReference>
<accession>A0A554UV78</accession>
<sequence length="71" mass="7834">METVGIKIAFQLIDLLCYCIFFKVILDPVIDSLCIAGSMRIKTAIFLFIVISGVSVILKSIDFYNALDGVT</sequence>
<keyword evidence="1" id="KW-0812">Transmembrane</keyword>